<dbReference type="Pfam" id="PF01067">
    <property type="entry name" value="Calpain_III"/>
    <property type="match status" value="1"/>
</dbReference>
<dbReference type="PROSITE" id="PS50203">
    <property type="entry name" value="CALPAIN_CAT"/>
    <property type="match status" value="1"/>
</dbReference>
<comment type="caution">
    <text evidence="8">The sequence shown here is derived from an EMBL/GenBank/DDBJ whole genome shotgun (WGS) entry which is preliminary data.</text>
</comment>
<dbReference type="EMBL" id="WIQZ01000032">
    <property type="protein sequence ID" value="KAF3135419.1"/>
    <property type="molecule type" value="Genomic_DNA"/>
</dbReference>
<dbReference type="InterPro" id="IPR036181">
    <property type="entry name" value="MIT_dom_sf"/>
</dbReference>
<keyword evidence="3 5" id="KW-0378">Hydrolase</keyword>
<dbReference type="Gene3D" id="2.60.120.380">
    <property type="match status" value="2"/>
</dbReference>
<dbReference type="SMART" id="SM00230">
    <property type="entry name" value="CysPc"/>
    <property type="match status" value="1"/>
</dbReference>
<dbReference type="InterPro" id="IPR051297">
    <property type="entry name" value="PalB/RIM13"/>
</dbReference>
<dbReference type="InterPro" id="IPR036213">
    <property type="entry name" value="Calpain_III_sf"/>
</dbReference>
<evidence type="ECO:0000256" key="2">
    <source>
        <dbReference type="ARBA" id="ARBA00022670"/>
    </source>
</evidence>
<dbReference type="SMART" id="SM00720">
    <property type="entry name" value="calpain_III"/>
    <property type="match status" value="1"/>
</dbReference>
<feature type="active site" evidence="5">
    <location>
        <position position="243"/>
    </location>
</feature>
<feature type="active site" evidence="5">
    <location>
        <position position="416"/>
    </location>
</feature>
<keyword evidence="2 5" id="KW-0645">Protease</keyword>
<feature type="compositionally biased region" description="Acidic residues" evidence="6">
    <location>
        <begin position="455"/>
        <end position="467"/>
    </location>
</feature>
<sequence>MQPRINRLEQPDTGGLSAEAESLISQAASRKDYAAALDACIKAADLYLQAWKACSNPAEKQRRREKFMQLLQKGEDFKKLKASSSSQSGSTGPQNVNVQGITAGIAGVDLSVVSSTDAEGEYVPSVQTPTSMAQKVIKKAPVSQRELSKSEQIIQLSSSKLAPHSFWPWEDKRCPKYTDFVPTPGEETFTDSTGPLALSVQQQKNFDRWYRPRELWTGTENMILEREGEDLAADLSQDIISDCSVVASLCAAFTREQNGHGSLISCIIWPQRDGVPVVSPTGKYIVKLWLNGCYRKVIIDDFLPASLGDSKHSLHVASNEHPSFILPSLLEKAYLKAMGGYDFPGSNSGTDLYCFTGWIPEHLFLKGNPADLSLDLAEPLTLWDRVYQTWKSGDVLMTLGTGVLEAWEGHGLVGEHDYAIIGLQEVISDSGRVGRWLLVKNPWKTGGNWSGPLAIDDDSDDDSDGDFDDPKSDSDEDSESDEDAYPEELAQSPSQSAVWIDLNSVFRYFDSIYLNWNPALWNHRYDWHFSWSQLSVITKPSTTDHLWNVPGCFWGNPQYKLINKSSTPSKAWILLSRHLLRKKDFDRKTLWNKSGHISLYVFATNGKRVYQSSGYLKRGPYVDSPQTLLRLEVPAKTAYTVVVSSQDLVPAESTHSFTISAFTSIPMAFEQVDEPYPHLFTVKGSWTISATGGNTESREYGRNPMFKISLSQPANLQIGLSIHAKPSEDGKSVGKAIAAENTASPLIHVALLHSDGGKRVHTLARNKFLANSGEYKRFFTMCSAQQVPRGAYTIVASTYTSDQYAPFTITVGSSVPLGQSDLTVIPNEDAGLHTTSSTCQVPAKTSSIRLYMTRLSKGKIRVAKKSSGEYLRIGVWENGRKRWVAGGWDDDVAGGDDGFVEGVARLEDVDLRPDREVGETWLVVDSMVNEGFGGGGDASGRAGAFDVTILSDNVVKFWSDWVETNT</sequence>
<gene>
    <name evidence="8" type="primary">RIM13</name>
    <name evidence="8" type="ORF">TWF703_005963</name>
</gene>
<dbReference type="SUPFAM" id="SSF54001">
    <property type="entry name" value="Cysteine proteinases"/>
    <property type="match status" value="1"/>
</dbReference>
<dbReference type="PANTHER" id="PTHR46143">
    <property type="entry name" value="CALPAIN-7"/>
    <property type="match status" value="1"/>
</dbReference>
<name>A0A7C8JZK3_ORBOL</name>
<dbReference type="GO" id="GO:0004198">
    <property type="term" value="F:calcium-dependent cysteine-type endopeptidase activity"/>
    <property type="evidence" value="ECO:0007669"/>
    <property type="project" value="InterPro"/>
</dbReference>
<evidence type="ECO:0000256" key="1">
    <source>
        <dbReference type="ARBA" id="ARBA00010193"/>
    </source>
</evidence>
<evidence type="ECO:0000313" key="9">
    <source>
        <dbReference type="Proteomes" id="UP000480548"/>
    </source>
</evidence>
<feature type="active site" evidence="5">
    <location>
        <position position="441"/>
    </location>
</feature>
<dbReference type="Pfam" id="PF00648">
    <property type="entry name" value="Peptidase_C2"/>
    <property type="match status" value="1"/>
</dbReference>
<dbReference type="AlphaFoldDB" id="A0A7C8JZK3"/>
<evidence type="ECO:0000256" key="3">
    <source>
        <dbReference type="ARBA" id="ARBA00022801"/>
    </source>
</evidence>
<protein>
    <submittedName>
        <fullName evidence="8">Cysteine protease</fullName>
    </submittedName>
</protein>
<dbReference type="Proteomes" id="UP000480548">
    <property type="component" value="Unassembled WGS sequence"/>
</dbReference>
<dbReference type="PANTHER" id="PTHR46143:SF1">
    <property type="entry name" value="CALPAIN-7"/>
    <property type="match status" value="1"/>
</dbReference>
<organism evidence="8 9">
    <name type="scientific">Orbilia oligospora</name>
    <name type="common">Nematode-trapping fungus</name>
    <name type="synonym">Arthrobotrys oligospora</name>
    <dbReference type="NCBI Taxonomy" id="2813651"/>
    <lineage>
        <taxon>Eukaryota</taxon>
        <taxon>Fungi</taxon>
        <taxon>Dikarya</taxon>
        <taxon>Ascomycota</taxon>
        <taxon>Pezizomycotina</taxon>
        <taxon>Orbiliomycetes</taxon>
        <taxon>Orbiliales</taxon>
        <taxon>Orbiliaceae</taxon>
        <taxon>Orbilia</taxon>
    </lineage>
</organism>
<evidence type="ECO:0000259" key="7">
    <source>
        <dbReference type="PROSITE" id="PS50203"/>
    </source>
</evidence>
<accession>A0A7C8JZK3</accession>
<dbReference type="InterPro" id="IPR022682">
    <property type="entry name" value="Calpain_domain_III"/>
</dbReference>
<feature type="region of interest" description="Disordered" evidence="6">
    <location>
        <begin position="449"/>
        <end position="492"/>
    </location>
</feature>
<dbReference type="InterPro" id="IPR001300">
    <property type="entry name" value="Peptidase_C2_calpain_cat"/>
</dbReference>
<feature type="domain" description="Calpain catalytic" evidence="7">
    <location>
        <begin position="179"/>
        <end position="518"/>
    </location>
</feature>
<evidence type="ECO:0000256" key="6">
    <source>
        <dbReference type="SAM" id="MobiDB-lite"/>
    </source>
</evidence>
<evidence type="ECO:0000256" key="4">
    <source>
        <dbReference type="ARBA" id="ARBA00022807"/>
    </source>
</evidence>
<feature type="compositionally biased region" description="Acidic residues" evidence="6">
    <location>
        <begin position="474"/>
        <end position="486"/>
    </location>
</feature>
<comment type="similarity">
    <text evidence="1">Belongs to the peptidase C2 family. PalB/RIM13 subfamily.</text>
</comment>
<proteinExistence type="inferred from homology"/>
<dbReference type="GO" id="GO:0006508">
    <property type="term" value="P:proteolysis"/>
    <property type="evidence" value="ECO:0007669"/>
    <property type="project" value="UniProtKB-KW"/>
</dbReference>
<reference evidence="8 9" key="1">
    <citation type="submission" date="2019-06" db="EMBL/GenBank/DDBJ databases">
        <authorList>
            <person name="Palmer J.M."/>
        </authorList>
    </citation>
    <scope>NUCLEOTIDE SEQUENCE [LARGE SCALE GENOMIC DNA]</scope>
    <source>
        <strain evidence="8 9">TWF703</strain>
    </source>
</reference>
<dbReference type="Gene3D" id="3.90.70.10">
    <property type="entry name" value="Cysteine proteinases"/>
    <property type="match status" value="1"/>
</dbReference>
<dbReference type="SUPFAM" id="SSF116846">
    <property type="entry name" value="MIT domain"/>
    <property type="match status" value="1"/>
</dbReference>
<dbReference type="SUPFAM" id="SSF49758">
    <property type="entry name" value="Calpain large subunit, middle domain (domain III)"/>
    <property type="match status" value="2"/>
</dbReference>
<evidence type="ECO:0000313" key="8">
    <source>
        <dbReference type="EMBL" id="KAF3135419.1"/>
    </source>
</evidence>
<dbReference type="InterPro" id="IPR038765">
    <property type="entry name" value="Papain-like_cys_pep_sf"/>
</dbReference>
<dbReference type="InterPro" id="IPR022683">
    <property type="entry name" value="Calpain_III"/>
</dbReference>
<keyword evidence="4 5" id="KW-0788">Thiol protease</keyword>
<evidence type="ECO:0000256" key="5">
    <source>
        <dbReference type="PROSITE-ProRule" id="PRU00239"/>
    </source>
</evidence>